<keyword evidence="9 13" id="KW-1133">Transmembrane helix</keyword>
<evidence type="ECO:0000256" key="3">
    <source>
        <dbReference type="ARBA" id="ARBA00022448"/>
    </source>
</evidence>
<evidence type="ECO:0000256" key="8">
    <source>
        <dbReference type="ARBA" id="ARBA00022982"/>
    </source>
</evidence>
<dbReference type="PANTHER" id="PTHR30529:SF1">
    <property type="entry name" value="CYTOCHROME B561 HOMOLOG 2"/>
    <property type="match status" value="1"/>
</dbReference>
<keyword evidence="8" id="KW-0249">Electron transport</keyword>
<feature type="transmembrane region" description="Helical" evidence="13">
    <location>
        <begin position="21"/>
        <end position="38"/>
    </location>
</feature>
<evidence type="ECO:0000256" key="5">
    <source>
        <dbReference type="ARBA" id="ARBA00022617"/>
    </source>
</evidence>
<feature type="transmembrane region" description="Helical" evidence="13">
    <location>
        <begin position="58"/>
        <end position="76"/>
    </location>
</feature>
<evidence type="ECO:0000256" key="2">
    <source>
        <dbReference type="ARBA" id="ARBA00004651"/>
    </source>
</evidence>
<evidence type="ECO:0000259" key="14">
    <source>
        <dbReference type="Pfam" id="PF01292"/>
    </source>
</evidence>
<keyword evidence="4" id="KW-1003">Cell membrane</keyword>
<keyword evidence="11 13" id="KW-0472">Membrane</keyword>
<organism evidence="15 16">
    <name type="scientific">Rhizobium wuzhouense</name>
    <dbReference type="NCBI Taxonomy" id="1986026"/>
    <lineage>
        <taxon>Bacteria</taxon>
        <taxon>Pseudomonadati</taxon>
        <taxon>Pseudomonadota</taxon>
        <taxon>Alphaproteobacteria</taxon>
        <taxon>Hyphomicrobiales</taxon>
        <taxon>Rhizobiaceae</taxon>
        <taxon>Rhizobium/Agrobacterium group</taxon>
        <taxon>Rhizobium</taxon>
    </lineage>
</organism>
<evidence type="ECO:0000256" key="10">
    <source>
        <dbReference type="ARBA" id="ARBA00023004"/>
    </source>
</evidence>
<evidence type="ECO:0000256" key="9">
    <source>
        <dbReference type="ARBA" id="ARBA00022989"/>
    </source>
</evidence>
<accession>A0ABX5NNF4</accession>
<gene>
    <name evidence="15" type="ORF">DMY87_16560</name>
</gene>
<evidence type="ECO:0000256" key="7">
    <source>
        <dbReference type="ARBA" id="ARBA00022723"/>
    </source>
</evidence>
<evidence type="ECO:0000256" key="1">
    <source>
        <dbReference type="ARBA" id="ARBA00001970"/>
    </source>
</evidence>
<name>A0ABX5NNF4_9HYPH</name>
<evidence type="ECO:0000256" key="4">
    <source>
        <dbReference type="ARBA" id="ARBA00022475"/>
    </source>
</evidence>
<dbReference type="EMBL" id="QJRY01000006">
    <property type="protein sequence ID" value="PYB71810.1"/>
    <property type="molecule type" value="Genomic_DNA"/>
</dbReference>
<dbReference type="InterPro" id="IPR011577">
    <property type="entry name" value="Cyt_b561_bac/Ni-Hgenase"/>
</dbReference>
<dbReference type="RefSeq" id="WP_110792757.1">
    <property type="nucleotide sequence ID" value="NZ_QJRY01000006.1"/>
</dbReference>
<keyword evidence="6 13" id="KW-0812">Transmembrane</keyword>
<feature type="domain" description="Cytochrome b561 bacterial/Ni-hydrogenase" evidence="14">
    <location>
        <begin position="13"/>
        <end position="178"/>
    </location>
</feature>
<evidence type="ECO:0000256" key="6">
    <source>
        <dbReference type="ARBA" id="ARBA00022692"/>
    </source>
</evidence>
<dbReference type="Gene3D" id="1.20.950.20">
    <property type="entry name" value="Transmembrane di-heme cytochromes, Chain C"/>
    <property type="match status" value="1"/>
</dbReference>
<comment type="caution">
    <text evidence="15">The sequence shown here is derived from an EMBL/GenBank/DDBJ whole genome shotgun (WGS) entry which is preliminary data.</text>
</comment>
<keyword evidence="16" id="KW-1185">Reference proteome</keyword>
<evidence type="ECO:0000313" key="15">
    <source>
        <dbReference type="EMBL" id="PYB71810.1"/>
    </source>
</evidence>
<dbReference type="InterPro" id="IPR016174">
    <property type="entry name" value="Di-haem_cyt_TM"/>
</dbReference>
<comment type="cofactor">
    <cofactor evidence="1">
        <name>heme b</name>
        <dbReference type="ChEBI" id="CHEBI:60344"/>
    </cofactor>
</comment>
<keyword evidence="7" id="KW-0479">Metal-binding</keyword>
<dbReference type="SUPFAM" id="SSF81342">
    <property type="entry name" value="Transmembrane di-heme cytochromes"/>
    <property type="match status" value="1"/>
</dbReference>
<dbReference type="Pfam" id="PF01292">
    <property type="entry name" value="Ni_hydr_CYTB"/>
    <property type="match status" value="1"/>
</dbReference>
<keyword evidence="3" id="KW-0813">Transport</keyword>
<evidence type="ECO:0000256" key="11">
    <source>
        <dbReference type="ARBA" id="ARBA00023136"/>
    </source>
</evidence>
<protein>
    <submittedName>
        <fullName evidence="15">Cytochrome B</fullName>
    </submittedName>
</protein>
<sequence length="189" mass="21285">MTEQIRTPQGEKYPALLRILHWLRAVLILGLIACGWYMTGRAEHDPVAGFLYPGHKQFGLLAWLLALVHLVLRWRHQATLPTTPAALKPLEKLLSHGIHRLIIALTLLTPMLGYAMSSSLTDGDGVPFFFLSHVPEILPKNDEAFAAFQMLHRYSAYILLLCIALHIAGTVKHRLQDRNGETDVLPRML</sequence>
<dbReference type="PANTHER" id="PTHR30529">
    <property type="entry name" value="CYTOCHROME B561"/>
    <property type="match status" value="1"/>
</dbReference>
<feature type="transmembrane region" description="Helical" evidence="13">
    <location>
        <begin position="154"/>
        <end position="171"/>
    </location>
</feature>
<keyword evidence="10" id="KW-0408">Iron</keyword>
<feature type="transmembrane region" description="Helical" evidence="13">
    <location>
        <begin position="97"/>
        <end position="116"/>
    </location>
</feature>
<proteinExistence type="inferred from homology"/>
<keyword evidence="5" id="KW-0349">Heme</keyword>
<dbReference type="Proteomes" id="UP000247536">
    <property type="component" value="Unassembled WGS sequence"/>
</dbReference>
<comment type="subcellular location">
    <subcellularLocation>
        <location evidence="2">Cell membrane</location>
        <topology evidence="2">Multi-pass membrane protein</topology>
    </subcellularLocation>
</comment>
<evidence type="ECO:0000256" key="13">
    <source>
        <dbReference type="SAM" id="Phobius"/>
    </source>
</evidence>
<dbReference type="InterPro" id="IPR052168">
    <property type="entry name" value="Cytochrome_b561_oxidase"/>
</dbReference>
<evidence type="ECO:0000256" key="12">
    <source>
        <dbReference type="ARBA" id="ARBA00037975"/>
    </source>
</evidence>
<reference evidence="15 16" key="1">
    <citation type="submission" date="2018-06" db="EMBL/GenBank/DDBJ databases">
        <title>Rhizobium wuzhouense sp. nov., isolated from roots of Oryza officinalis.</title>
        <authorList>
            <person name="Yuan T."/>
        </authorList>
    </citation>
    <scope>NUCLEOTIDE SEQUENCE [LARGE SCALE GENOMIC DNA]</scope>
    <source>
        <strain evidence="15 16">W44</strain>
    </source>
</reference>
<evidence type="ECO:0000313" key="16">
    <source>
        <dbReference type="Proteomes" id="UP000247536"/>
    </source>
</evidence>
<comment type="similarity">
    <text evidence="12">Belongs to the cytochrome b561 family.</text>
</comment>